<dbReference type="EMBL" id="JASJQH010000432">
    <property type="protein sequence ID" value="KAK9764414.1"/>
    <property type="molecule type" value="Genomic_DNA"/>
</dbReference>
<protein>
    <submittedName>
        <fullName evidence="2">LYR motif-containing protein 4</fullName>
    </submittedName>
</protein>
<organism evidence="2 3">
    <name type="scientific">Basidiobolus ranarum</name>
    <dbReference type="NCBI Taxonomy" id="34480"/>
    <lineage>
        <taxon>Eukaryota</taxon>
        <taxon>Fungi</taxon>
        <taxon>Fungi incertae sedis</taxon>
        <taxon>Zoopagomycota</taxon>
        <taxon>Entomophthoromycotina</taxon>
        <taxon>Basidiobolomycetes</taxon>
        <taxon>Basidiobolales</taxon>
        <taxon>Basidiobolaceae</taxon>
        <taxon>Basidiobolus</taxon>
    </lineage>
</organism>
<reference evidence="2 3" key="1">
    <citation type="submission" date="2023-04" db="EMBL/GenBank/DDBJ databases">
        <title>Genome of Basidiobolus ranarum AG-B5.</title>
        <authorList>
            <person name="Stajich J.E."/>
            <person name="Carter-House D."/>
            <person name="Gryganskyi A."/>
        </authorList>
    </citation>
    <scope>NUCLEOTIDE SEQUENCE [LARGE SCALE GENOMIC DNA]</scope>
    <source>
        <strain evidence="2 3">AG-B5</strain>
    </source>
</reference>
<dbReference type="InterPro" id="IPR008011">
    <property type="entry name" value="Complex1_LYR_dom"/>
</dbReference>
<comment type="caution">
    <text evidence="2">The sequence shown here is derived from an EMBL/GenBank/DDBJ whole genome shotgun (WGS) entry which is preliminary data.</text>
</comment>
<evidence type="ECO:0000259" key="1">
    <source>
        <dbReference type="Pfam" id="PF05347"/>
    </source>
</evidence>
<evidence type="ECO:0000313" key="3">
    <source>
        <dbReference type="Proteomes" id="UP001479436"/>
    </source>
</evidence>
<dbReference type="InterPro" id="IPR046896">
    <property type="entry name" value="Cup1-like_N"/>
</dbReference>
<evidence type="ECO:0000313" key="2">
    <source>
        <dbReference type="EMBL" id="KAK9764414.1"/>
    </source>
</evidence>
<accession>A0ABR2WSG0</accession>
<dbReference type="CDD" id="cd20273">
    <property type="entry name" value="Complex1_LYR_unchar"/>
    <property type="match status" value="1"/>
</dbReference>
<proteinExistence type="predicted"/>
<keyword evidence="3" id="KW-1185">Reference proteome</keyword>
<dbReference type="Proteomes" id="UP001479436">
    <property type="component" value="Unassembled WGS sequence"/>
</dbReference>
<name>A0ABR2WSG0_9FUNG</name>
<dbReference type="Pfam" id="PF05347">
    <property type="entry name" value="Complex1_LYR"/>
    <property type="match status" value="1"/>
</dbReference>
<gene>
    <name evidence="2" type="primary">LYRM4</name>
    <name evidence="2" type="ORF">K7432_008090</name>
</gene>
<feature type="domain" description="Complex 1 LYR protein" evidence="1">
    <location>
        <begin position="18"/>
        <end position="74"/>
    </location>
</feature>
<sequence length="264" mass="31670">MSKSTFNKPFFKLIEHRRPVLSLYRALLREAGKLEEFHHRYLYYTIRERFRFNRSNTSPKQVDCYLDEGRLYLEKLRKLNGEGDSQILKELDDLAWGKTGRLRLILNILKDTSRRAALKYVSDIRSQSARKKDTHPAYRVPIDPRLYTPKYPISPKGRRYAPITKDFHVVTMQLGYKFRRPRHKIQPHWISMMLKNRVIVAQKRVNQWKQLEEDHEHMKVERQFLGNLGQEMDDYESPILQAIQESRKYKQMLDNASNKQDSFD</sequence>